<organism evidence="5 6">
    <name type="scientific">Kribbella flavida (strain DSM 17836 / JCM 10339 / NBRC 14399)</name>
    <dbReference type="NCBI Taxonomy" id="479435"/>
    <lineage>
        <taxon>Bacteria</taxon>
        <taxon>Bacillati</taxon>
        <taxon>Actinomycetota</taxon>
        <taxon>Actinomycetes</taxon>
        <taxon>Propionibacteriales</taxon>
        <taxon>Kribbellaceae</taxon>
        <taxon>Kribbella</taxon>
    </lineage>
</organism>
<keyword evidence="3" id="KW-0804">Transcription</keyword>
<dbReference type="PANTHER" id="PTHR43132:SF8">
    <property type="entry name" value="HTH-TYPE TRANSCRIPTIONAL REGULATOR KMTR"/>
    <property type="match status" value="1"/>
</dbReference>
<evidence type="ECO:0000256" key="3">
    <source>
        <dbReference type="ARBA" id="ARBA00023163"/>
    </source>
</evidence>
<evidence type="ECO:0000313" key="5">
    <source>
        <dbReference type="EMBL" id="ADB32956.1"/>
    </source>
</evidence>
<gene>
    <name evidence="5" type="ordered locus">Kfla_3904</name>
</gene>
<evidence type="ECO:0000256" key="2">
    <source>
        <dbReference type="ARBA" id="ARBA00023125"/>
    </source>
</evidence>
<proteinExistence type="predicted"/>
<keyword evidence="2" id="KW-0238">DNA-binding</keyword>
<dbReference type="InterPro" id="IPR051011">
    <property type="entry name" value="Metal_resp_trans_reg"/>
</dbReference>
<reference evidence="5 6" key="2">
    <citation type="journal article" date="2010" name="Stand. Genomic Sci.">
        <title>Complete genome sequence of Kribbella flavida type strain (IFO 14399).</title>
        <authorList>
            <person name="Pukall R."/>
            <person name="Lapidus A."/>
            <person name="Glavina Del Rio T."/>
            <person name="Copeland A."/>
            <person name="Tice H."/>
            <person name="Cheng J.-F."/>
            <person name="Lucas S."/>
            <person name="Chen F."/>
            <person name="Nolan M."/>
            <person name="LaButti K."/>
            <person name="Pati A."/>
            <person name="Ivanova N."/>
            <person name="Mavrommatis K."/>
            <person name="Mikhailova N."/>
            <person name="Pitluck S."/>
            <person name="Bruce D."/>
            <person name="Goodwin L."/>
            <person name="Land M."/>
            <person name="Hauser L."/>
            <person name="Chang Y.-J."/>
            <person name="Jeffries C.D."/>
            <person name="Chen A."/>
            <person name="Palaniappan K."/>
            <person name="Chain P."/>
            <person name="Rohde M."/>
            <person name="Goeker M."/>
            <person name="Bristow J."/>
            <person name="Eisen J.A."/>
            <person name="Markowitz V."/>
            <person name="Hugenholtz P."/>
            <person name="Kyrpides N.C."/>
            <person name="Klenk H.-P."/>
            <person name="Brettin T."/>
        </authorList>
    </citation>
    <scope>NUCLEOTIDE SEQUENCE [LARGE SCALE GENOMIC DNA]</scope>
    <source>
        <strain evidence="6">DSM 17836 / JCM 10339 / NBRC 14399</strain>
    </source>
</reference>
<dbReference type="GO" id="GO:0003700">
    <property type="term" value="F:DNA-binding transcription factor activity"/>
    <property type="evidence" value="ECO:0007669"/>
    <property type="project" value="InterPro"/>
</dbReference>
<evidence type="ECO:0000259" key="4">
    <source>
        <dbReference type="PROSITE" id="PS50987"/>
    </source>
</evidence>
<dbReference type="InterPro" id="IPR001845">
    <property type="entry name" value="HTH_ArsR_DNA-bd_dom"/>
</dbReference>
<dbReference type="AlphaFoldDB" id="D2PQ32"/>
<dbReference type="Proteomes" id="UP000007967">
    <property type="component" value="Chromosome"/>
</dbReference>
<accession>D2PQ32</accession>
<dbReference type="HOGENOM" id="CLU_063235_1_0_11"/>
<dbReference type="GO" id="GO:0003677">
    <property type="term" value="F:DNA binding"/>
    <property type="evidence" value="ECO:0007669"/>
    <property type="project" value="UniProtKB-KW"/>
</dbReference>
<sequence>MQISLDINDLSNVRLMAPGPVLETMMAGQTLQARPPKAALTRSHLKWRRAVAPKVAASGPVRRVLEVGARPYSAVDLYLPSVGAADLAEGIDRLRRLGPQYYRLELELCSADHHPRHIPRWTEQLAAGDPRPREDLVNGVRLLHDIGLQEELVSAAVAVRRFLAARTQDLADGGINQLMNNLHPWISWHPPMITIDAPGSAPPGEPRRCGGRGIILTPSVFATAVQYCLDGAGELPSLLIFPITPSGEQPVRPGPGLEQLLGRKRAAILALLAREQLCTSDLARRCAISPGAVSEHTRILRDAGLITTDRSRLAMHRITPAGSTLIGDHVGLGAQAERLGSRDATG</sequence>
<dbReference type="CDD" id="cd00090">
    <property type="entry name" value="HTH_ARSR"/>
    <property type="match status" value="1"/>
</dbReference>
<dbReference type="InterPro" id="IPR011991">
    <property type="entry name" value="ArsR-like_HTH"/>
</dbReference>
<feature type="domain" description="HTH arsR-type" evidence="4">
    <location>
        <begin position="245"/>
        <end position="345"/>
    </location>
</feature>
<dbReference type="OrthoDB" id="3808065at2"/>
<dbReference type="PANTHER" id="PTHR43132">
    <property type="entry name" value="ARSENICAL RESISTANCE OPERON REPRESSOR ARSR-RELATED"/>
    <property type="match status" value="1"/>
</dbReference>
<dbReference type="RefSeq" id="WP_012921512.1">
    <property type="nucleotide sequence ID" value="NC_013729.1"/>
</dbReference>
<dbReference type="KEGG" id="kfl:Kfla_3904"/>
<dbReference type="STRING" id="479435.Kfla_3904"/>
<protein>
    <submittedName>
        <fullName evidence="5">Transcriptional regulator, ArsR family</fullName>
    </submittedName>
</protein>
<dbReference type="EMBL" id="CP001736">
    <property type="protein sequence ID" value="ADB32956.1"/>
    <property type="molecule type" value="Genomic_DNA"/>
</dbReference>
<dbReference type="Pfam" id="PF01022">
    <property type="entry name" value="HTH_5"/>
    <property type="match status" value="1"/>
</dbReference>
<dbReference type="Gene3D" id="1.10.10.10">
    <property type="entry name" value="Winged helix-like DNA-binding domain superfamily/Winged helix DNA-binding domain"/>
    <property type="match status" value="1"/>
</dbReference>
<keyword evidence="1" id="KW-0805">Transcription regulation</keyword>
<dbReference type="InterPro" id="IPR036388">
    <property type="entry name" value="WH-like_DNA-bd_sf"/>
</dbReference>
<evidence type="ECO:0000313" key="6">
    <source>
        <dbReference type="Proteomes" id="UP000007967"/>
    </source>
</evidence>
<dbReference type="SMART" id="SM00418">
    <property type="entry name" value="HTH_ARSR"/>
    <property type="match status" value="1"/>
</dbReference>
<dbReference type="SUPFAM" id="SSF46785">
    <property type="entry name" value="Winged helix' DNA-binding domain"/>
    <property type="match status" value="1"/>
</dbReference>
<reference evidence="6" key="1">
    <citation type="submission" date="2009-09" db="EMBL/GenBank/DDBJ databases">
        <title>The complete genome of Kribbella flavida DSM 17836.</title>
        <authorList>
            <consortium name="US DOE Joint Genome Institute (JGI-PGF)"/>
            <person name="Lucas S."/>
            <person name="Copeland A."/>
            <person name="Lapidus A."/>
            <person name="Glavina del Rio T."/>
            <person name="Dalin E."/>
            <person name="Tice H."/>
            <person name="Bruce D."/>
            <person name="Goodwin L."/>
            <person name="Pitluck S."/>
            <person name="Kyrpides N."/>
            <person name="Mavromatis K."/>
            <person name="Ivanova N."/>
            <person name="Saunders E."/>
            <person name="Brettin T."/>
            <person name="Detter J.C."/>
            <person name="Han C."/>
            <person name="Larimer F."/>
            <person name="Land M."/>
            <person name="Hauser L."/>
            <person name="Markowitz V."/>
            <person name="Cheng J.-F."/>
            <person name="Hugenholtz P."/>
            <person name="Woyke T."/>
            <person name="Wu D."/>
            <person name="Pukall R."/>
            <person name="Klenk H.-P."/>
            <person name="Eisen J.A."/>
        </authorList>
    </citation>
    <scope>NUCLEOTIDE SEQUENCE [LARGE SCALE GENOMIC DNA]</scope>
    <source>
        <strain evidence="6">DSM 17836 / JCM 10339 / NBRC 14399</strain>
    </source>
</reference>
<dbReference type="eggNOG" id="COG0640">
    <property type="taxonomic scope" value="Bacteria"/>
</dbReference>
<keyword evidence="6" id="KW-1185">Reference proteome</keyword>
<evidence type="ECO:0000256" key="1">
    <source>
        <dbReference type="ARBA" id="ARBA00023015"/>
    </source>
</evidence>
<dbReference type="PROSITE" id="PS50987">
    <property type="entry name" value="HTH_ARSR_2"/>
    <property type="match status" value="1"/>
</dbReference>
<dbReference type="InterPro" id="IPR036390">
    <property type="entry name" value="WH_DNA-bd_sf"/>
</dbReference>
<name>D2PQ32_KRIFD</name>